<dbReference type="GO" id="GO:0042149">
    <property type="term" value="P:cellular response to glucose starvation"/>
    <property type="evidence" value="ECO:0007669"/>
    <property type="project" value="EnsemblFungi"/>
</dbReference>
<gene>
    <name evidence="12" type="ORF">WICANDRAFT_79764</name>
</gene>
<evidence type="ECO:0000313" key="12">
    <source>
        <dbReference type="EMBL" id="ODQ59245.1"/>
    </source>
</evidence>
<evidence type="ECO:0000256" key="3">
    <source>
        <dbReference type="ARBA" id="ARBA00022553"/>
    </source>
</evidence>
<comment type="similarity">
    <text evidence="1 8">Belongs to the cAMP-dependent kinase regulatory chain family.</text>
</comment>
<dbReference type="EMBL" id="KV454211">
    <property type="protein sequence ID" value="ODQ59245.1"/>
    <property type="molecule type" value="Genomic_DNA"/>
</dbReference>
<dbReference type="PROSITE" id="PS00889">
    <property type="entry name" value="CNMP_BINDING_2"/>
    <property type="match status" value="2"/>
</dbReference>
<feature type="binding site" evidence="9">
    <location>
        <position position="408"/>
    </location>
    <ligand>
        <name>3',5'-cyclic AMP</name>
        <dbReference type="ChEBI" id="CHEBI:58165"/>
        <label>2</label>
    </ligand>
</feature>
<dbReference type="InterPro" id="IPR003117">
    <property type="entry name" value="cAMP_dep_PK_reg_su_I/II_a/b"/>
</dbReference>
<dbReference type="PROSITE" id="PS50042">
    <property type="entry name" value="CNMP_BINDING_3"/>
    <property type="match status" value="2"/>
</dbReference>
<dbReference type="GO" id="GO:0005886">
    <property type="term" value="C:plasma membrane"/>
    <property type="evidence" value="ECO:0007669"/>
    <property type="project" value="EnsemblFungi"/>
</dbReference>
<dbReference type="STRING" id="683960.A0A1E3P1G2"/>
<evidence type="ECO:0000313" key="13">
    <source>
        <dbReference type="Proteomes" id="UP000094112"/>
    </source>
</evidence>
<reference evidence="12 13" key="1">
    <citation type="journal article" date="2016" name="Proc. Natl. Acad. Sci. U.S.A.">
        <title>Comparative genomics of biotechnologically important yeasts.</title>
        <authorList>
            <person name="Riley R."/>
            <person name="Haridas S."/>
            <person name="Wolfe K.H."/>
            <person name="Lopes M.R."/>
            <person name="Hittinger C.T."/>
            <person name="Goeker M."/>
            <person name="Salamov A.A."/>
            <person name="Wisecaver J.H."/>
            <person name="Long T.M."/>
            <person name="Calvey C.H."/>
            <person name="Aerts A.L."/>
            <person name="Barry K.W."/>
            <person name="Choi C."/>
            <person name="Clum A."/>
            <person name="Coughlan A.Y."/>
            <person name="Deshpande S."/>
            <person name="Douglass A.P."/>
            <person name="Hanson S.J."/>
            <person name="Klenk H.-P."/>
            <person name="LaButti K.M."/>
            <person name="Lapidus A."/>
            <person name="Lindquist E.A."/>
            <person name="Lipzen A.M."/>
            <person name="Meier-Kolthoff J.P."/>
            <person name="Ohm R.A."/>
            <person name="Otillar R.P."/>
            <person name="Pangilinan J.L."/>
            <person name="Peng Y."/>
            <person name="Rokas A."/>
            <person name="Rosa C.A."/>
            <person name="Scheuner C."/>
            <person name="Sibirny A.A."/>
            <person name="Slot J.C."/>
            <person name="Stielow J.B."/>
            <person name="Sun H."/>
            <person name="Kurtzman C.P."/>
            <person name="Blackwell M."/>
            <person name="Grigoriev I.V."/>
            <person name="Jeffries T.W."/>
        </authorList>
    </citation>
    <scope>NUCLEOTIDE SEQUENCE [LARGE SCALE GENOMIC DNA]</scope>
    <source>
        <strain evidence="13">ATCC 58044 / CBS 1984 / NCYC 433 / NRRL Y-366-8</strain>
    </source>
</reference>
<dbReference type="SMART" id="SM00100">
    <property type="entry name" value="cNMP"/>
    <property type="match status" value="2"/>
</dbReference>
<evidence type="ECO:0000256" key="10">
    <source>
        <dbReference type="SAM" id="MobiDB-lite"/>
    </source>
</evidence>
<dbReference type="GO" id="GO:0034236">
    <property type="term" value="F:protein kinase A catalytic subunit binding"/>
    <property type="evidence" value="ECO:0007669"/>
    <property type="project" value="TreeGrafter"/>
</dbReference>
<dbReference type="SMART" id="SM00394">
    <property type="entry name" value="RIIa"/>
    <property type="match status" value="1"/>
</dbReference>
<dbReference type="InterPro" id="IPR012198">
    <property type="entry name" value="cAMP_dep_PK_reg_su"/>
</dbReference>
<accession>A0A1E3P1G2</accession>
<feature type="binding site" evidence="9">
    <location>
        <position position="289"/>
    </location>
    <ligand>
        <name>3',5'-cyclic AMP</name>
        <dbReference type="ChEBI" id="CHEBI:58165"/>
        <label>1</label>
    </ligand>
</feature>
<evidence type="ECO:0000256" key="7">
    <source>
        <dbReference type="ARBA" id="ARBA00023149"/>
    </source>
</evidence>
<evidence type="ECO:0000256" key="8">
    <source>
        <dbReference type="PIRNR" id="PIRNR000548"/>
    </source>
</evidence>
<feature type="compositionally biased region" description="Basic and acidic residues" evidence="10">
    <location>
        <begin position="87"/>
        <end position="101"/>
    </location>
</feature>
<dbReference type="RefSeq" id="XP_019038452.1">
    <property type="nucleotide sequence ID" value="XM_019184945.1"/>
</dbReference>
<feature type="binding site" evidence="9">
    <location>
        <position position="298"/>
    </location>
    <ligand>
        <name>3',5'-cyclic AMP</name>
        <dbReference type="ChEBI" id="CHEBI:58165"/>
        <label>1</label>
    </ligand>
</feature>
<protein>
    <recommendedName>
        <fullName evidence="2 8">cAMP-dependent protein kinase regulatory subunit</fullName>
    </recommendedName>
</protein>
<dbReference type="GO" id="GO:0004862">
    <property type="term" value="F:cAMP-dependent protein kinase inhibitor activity"/>
    <property type="evidence" value="ECO:0007669"/>
    <property type="project" value="EnsemblFungi"/>
</dbReference>
<dbReference type="PRINTS" id="PR00103">
    <property type="entry name" value="CAMPKINASE"/>
</dbReference>
<dbReference type="Gene3D" id="2.60.120.10">
    <property type="entry name" value="Jelly Rolls"/>
    <property type="match status" value="2"/>
</dbReference>
<dbReference type="PIRSF" id="PIRSF000548">
    <property type="entry name" value="PK_regulatory"/>
    <property type="match status" value="1"/>
</dbReference>
<dbReference type="PANTHER" id="PTHR11635:SF152">
    <property type="entry name" value="CAMP-DEPENDENT PROTEIN KINASE TYPE I REGULATORY SUBUNIT-RELATED"/>
    <property type="match status" value="1"/>
</dbReference>
<organism evidence="12 13">
    <name type="scientific">Wickerhamomyces anomalus (strain ATCC 58044 / CBS 1984 / NCYC 433 / NRRL Y-366-8)</name>
    <name type="common">Yeast</name>
    <name type="synonym">Hansenula anomala</name>
    <dbReference type="NCBI Taxonomy" id="683960"/>
    <lineage>
        <taxon>Eukaryota</taxon>
        <taxon>Fungi</taxon>
        <taxon>Dikarya</taxon>
        <taxon>Ascomycota</taxon>
        <taxon>Saccharomycotina</taxon>
        <taxon>Saccharomycetes</taxon>
        <taxon>Phaffomycetales</taxon>
        <taxon>Wickerhamomycetaceae</taxon>
        <taxon>Wickerhamomyces</taxon>
    </lineage>
</organism>
<dbReference type="InterPro" id="IPR000595">
    <property type="entry name" value="cNMP-bd_dom"/>
</dbReference>
<dbReference type="GeneID" id="30202191"/>
<keyword evidence="6 8" id="KW-0547">Nucleotide-binding</keyword>
<feature type="domain" description="Cyclic nucleotide-binding" evidence="11">
    <location>
        <begin position="224"/>
        <end position="339"/>
    </location>
</feature>
<dbReference type="Proteomes" id="UP000094112">
    <property type="component" value="Unassembled WGS sequence"/>
</dbReference>
<dbReference type="PANTHER" id="PTHR11635">
    <property type="entry name" value="CAMP-DEPENDENT PROTEIN KINASE REGULATORY CHAIN"/>
    <property type="match status" value="1"/>
</dbReference>
<dbReference type="FunFam" id="2.60.120.10:FF:000039">
    <property type="entry name" value="cAMP-dependent protein kinase regulatory subunit"/>
    <property type="match status" value="1"/>
</dbReference>
<evidence type="ECO:0000256" key="5">
    <source>
        <dbReference type="ARBA" id="ARBA00022737"/>
    </source>
</evidence>
<evidence type="ECO:0000256" key="1">
    <source>
        <dbReference type="ARBA" id="ARBA00005753"/>
    </source>
</evidence>
<keyword evidence="5" id="KW-0677">Repeat</keyword>
<dbReference type="GO" id="GO:0005952">
    <property type="term" value="C:cAMP-dependent protein kinase complex"/>
    <property type="evidence" value="ECO:0007669"/>
    <property type="project" value="EnsemblFungi"/>
</dbReference>
<dbReference type="GO" id="GO:0006995">
    <property type="term" value="P:cellular response to nitrogen starvation"/>
    <property type="evidence" value="ECO:0007669"/>
    <property type="project" value="EnsemblFungi"/>
</dbReference>
<keyword evidence="4 8" id="KW-0116">cAMP-binding</keyword>
<sequence length="456" mass="50411">MSLPKEYINELNELNKEIQRKNPQDILQFCFNYFQSRLEEQRKQLWSQEAKARAAGISLFPSRKLNSIQDEDAKGSSPLFKNSFVNDDPHSKDLVGHDHDASTSSSGDNNIFKSGFHVGEENKSNIANTVDPIAAPAQGRRTSHVVGHSPSSNTSTPPPSASSNHHHSQQLHNIPSTFNANRRTSVSAETLNPNRLKDDWKPPIIAKTPDQLSRLSNSVVKNFLFSSLDEDSLKTVIGALEEIKKPAGSEVIKQGDEGDFFYVVESGIVNFYVNGDKVNSSGPGSSFGELALMYNSPRAATATAETDLVLWALDRLTFRRILLAKTSKKRQLYESFLKEVPVLSRLSLFERSKLADALETESYKAGDVIIKEGEVGENFYLIETGEANIVKNEGGLIGSVKRGDYFGEVALLNDLPRQASVIAKTDVNVATLDKRGFQRLLGPAVEVLKRQDPTKH</sequence>
<dbReference type="SUPFAM" id="SSF47391">
    <property type="entry name" value="Dimerization-anchoring domain of cAMP-dependent PK regulatory subunit"/>
    <property type="match status" value="1"/>
</dbReference>
<evidence type="ECO:0000256" key="9">
    <source>
        <dbReference type="PIRSR" id="PIRSR000548-1"/>
    </source>
</evidence>
<dbReference type="GO" id="GO:0097271">
    <property type="term" value="P:protein localization to bud neck"/>
    <property type="evidence" value="ECO:0007669"/>
    <property type="project" value="EnsemblFungi"/>
</dbReference>
<dbReference type="InterPro" id="IPR018488">
    <property type="entry name" value="cNMP-bd_CS"/>
</dbReference>
<name>A0A1E3P1G2_WICAA</name>
<comment type="subunit">
    <text evidence="8">Tetramer, composed of 2 regulatory (R) and 2 catalytic (C) subunits. In the presence of cAMP it dissociates into 2 active monomeric C subunits and an R dimer.</text>
</comment>
<dbReference type="GO" id="GO:0046580">
    <property type="term" value="P:negative regulation of Ras protein signal transduction"/>
    <property type="evidence" value="ECO:0007669"/>
    <property type="project" value="EnsemblFungi"/>
</dbReference>
<feature type="region of interest" description="Disordered" evidence="10">
    <location>
        <begin position="133"/>
        <end position="170"/>
    </location>
</feature>
<dbReference type="GO" id="GO:0010603">
    <property type="term" value="P:regulation of cytoplasmic mRNA processing body assembly"/>
    <property type="evidence" value="ECO:0007669"/>
    <property type="project" value="EnsemblFungi"/>
</dbReference>
<dbReference type="GO" id="GO:0042802">
    <property type="term" value="F:identical protein binding"/>
    <property type="evidence" value="ECO:0007669"/>
    <property type="project" value="EnsemblFungi"/>
</dbReference>
<dbReference type="SUPFAM" id="SSF51206">
    <property type="entry name" value="cAMP-binding domain-like"/>
    <property type="match status" value="2"/>
</dbReference>
<evidence type="ECO:0000256" key="6">
    <source>
        <dbReference type="ARBA" id="ARBA00022741"/>
    </source>
</evidence>
<dbReference type="PROSITE" id="PS00888">
    <property type="entry name" value="CNMP_BINDING_1"/>
    <property type="match status" value="2"/>
</dbReference>
<dbReference type="Pfam" id="PF00027">
    <property type="entry name" value="cNMP_binding"/>
    <property type="match status" value="2"/>
</dbReference>
<proteinExistence type="inferred from homology"/>
<evidence type="ECO:0000256" key="4">
    <source>
        <dbReference type="ARBA" id="ARBA00022566"/>
    </source>
</evidence>
<dbReference type="GO" id="GO:0045944">
    <property type="term" value="P:positive regulation of transcription by RNA polymerase II"/>
    <property type="evidence" value="ECO:0007669"/>
    <property type="project" value="EnsemblFungi"/>
</dbReference>
<dbReference type="Gene3D" id="1.20.890.10">
    <property type="entry name" value="cAMP-dependent protein kinase regulatory subunit, dimerization-anchoring domain"/>
    <property type="match status" value="1"/>
</dbReference>
<keyword evidence="13" id="KW-1185">Reference proteome</keyword>
<feature type="binding site" evidence="9">
    <location>
        <position position="417"/>
    </location>
    <ligand>
        <name>3',5'-cyclic AMP</name>
        <dbReference type="ChEBI" id="CHEBI:58165"/>
        <label>2</label>
    </ligand>
</feature>
<feature type="compositionally biased region" description="Polar residues" evidence="10">
    <location>
        <begin position="102"/>
        <end position="112"/>
    </location>
</feature>
<dbReference type="GO" id="GO:0007189">
    <property type="term" value="P:adenylate cyclase-activating G protein-coupled receptor signaling pathway"/>
    <property type="evidence" value="ECO:0007669"/>
    <property type="project" value="EnsemblFungi"/>
</dbReference>
<dbReference type="AlphaFoldDB" id="A0A1E3P1G2"/>
<dbReference type="GO" id="GO:0000785">
    <property type="term" value="C:chromatin"/>
    <property type="evidence" value="ECO:0007669"/>
    <property type="project" value="EnsemblFungi"/>
</dbReference>
<dbReference type="GO" id="GO:0030552">
    <property type="term" value="F:cAMP binding"/>
    <property type="evidence" value="ECO:0007669"/>
    <property type="project" value="UniProtKB-KW"/>
</dbReference>
<dbReference type="GO" id="GO:0005634">
    <property type="term" value="C:nucleus"/>
    <property type="evidence" value="ECO:0007669"/>
    <property type="project" value="EnsemblFungi"/>
</dbReference>
<dbReference type="InterPro" id="IPR018490">
    <property type="entry name" value="cNMP-bd_dom_sf"/>
</dbReference>
<dbReference type="OrthoDB" id="417078at2759"/>
<dbReference type="GO" id="GO:0046827">
    <property type="term" value="P:positive regulation of protein export from nucleus"/>
    <property type="evidence" value="ECO:0007669"/>
    <property type="project" value="EnsemblFungi"/>
</dbReference>
<dbReference type="GO" id="GO:0005829">
    <property type="term" value="C:cytosol"/>
    <property type="evidence" value="ECO:0007669"/>
    <property type="project" value="TreeGrafter"/>
</dbReference>
<dbReference type="InterPro" id="IPR014710">
    <property type="entry name" value="RmlC-like_jellyroll"/>
</dbReference>
<dbReference type="InterPro" id="IPR050503">
    <property type="entry name" value="cAMP-dep_PK_reg_su-like"/>
</dbReference>
<evidence type="ECO:0000259" key="11">
    <source>
        <dbReference type="PROSITE" id="PS50042"/>
    </source>
</evidence>
<feature type="region of interest" description="Disordered" evidence="10">
    <location>
        <begin position="69"/>
        <end position="116"/>
    </location>
</feature>
<dbReference type="CDD" id="cd12098">
    <property type="entry name" value="DD_R_ScPKA-like"/>
    <property type="match status" value="1"/>
</dbReference>
<dbReference type="CDD" id="cd00038">
    <property type="entry name" value="CAP_ED"/>
    <property type="match status" value="2"/>
</dbReference>
<evidence type="ECO:0000256" key="2">
    <source>
        <dbReference type="ARBA" id="ARBA00020355"/>
    </source>
</evidence>
<keyword evidence="3" id="KW-0597">Phosphoprotein</keyword>
<feature type="domain" description="Cyclic nucleotide-binding" evidence="11">
    <location>
        <begin position="342"/>
        <end position="450"/>
    </location>
</feature>
<dbReference type="Pfam" id="PF02197">
    <property type="entry name" value="RIIa"/>
    <property type="match status" value="1"/>
</dbReference>
<dbReference type="FunFam" id="2.60.120.10:FF:000118">
    <property type="entry name" value="cAMP-dependent protein kinase regulatory subunit"/>
    <property type="match status" value="1"/>
</dbReference>
<keyword evidence="7 8" id="KW-0114">cAMP</keyword>